<dbReference type="Gene3D" id="2.60.40.60">
    <property type="entry name" value="Cadherins"/>
    <property type="match status" value="1"/>
</dbReference>
<reference evidence="1 2" key="1">
    <citation type="submission" date="2019-10" db="EMBL/GenBank/DDBJ databases">
        <title>Complete genome sequence of bacteriophage vB_RLeM_RL2RES.</title>
        <authorList>
            <person name="Gunathilake D."/>
            <person name="Bhat S."/>
            <person name="Yost C.K."/>
            <person name="Hynes M.F."/>
        </authorList>
    </citation>
    <scope>NUCLEOTIDE SEQUENCE [LARGE SCALE GENOMIC DNA]</scope>
</reference>
<sequence length="119" mass="12742">MSRLQTSSKIGLKINLSKVGYAGNYTGSIVVLSNSSVAESAIVGATIGSLSVFKGRGTYVYTISEDLDDKFVISGSSLNLKNTVDFETKTSHSVTVRASNDVDHFVERKFEIAVTDVAE</sequence>
<evidence type="ECO:0000313" key="2">
    <source>
        <dbReference type="Proteomes" id="UP000433502"/>
    </source>
</evidence>
<evidence type="ECO:0008006" key="3">
    <source>
        <dbReference type="Google" id="ProtNLM"/>
    </source>
</evidence>
<dbReference type="InterPro" id="IPR015919">
    <property type="entry name" value="Cadherin-like_sf"/>
</dbReference>
<name>A0A6B9J3L5_9CAUD</name>
<dbReference type="GO" id="GO:0005509">
    <property type="term" value="F:calcium ion binding"/>
    <property type="evidence" value="ECO:0007669"/>
    <property type="project" value="InterPro"/>
</dbReference>
<protein>
    <recommendedName>
        <fullName evidence="3">Cadherin domain-containing protein</fullName>
    </recommendedName>
</protein>
<dbReference type="GO" id="GO:0016020">
    <property type="term" value="C:membrane"/>
    <property type="evidence" value="ECO:0007669"/>
    <property type="project" value="InterPro"/>
</dbReference>
<gene>
    <name evidence="1" type="ORF">RL2RES_030</name>
</gene>
<dbReference type="EMBL" id="MN549361">
    <property type="protein sequence ID" value="QGZ14232.1"/>
    <property type="molecule type" value="Genomic_DNA"/>
</dbReference>
<dbReference type="CDD" id="cd11304">
    <property type="entry name" value="Cadherin_repeat"/>
    <property type="match status" value="1"/>
</dbReference>
<dbReference type="Proteomes" id="UP000433502">
    <property type="component" value="Segment"/>
</dbReference>
<accession>A0A6B9J3L5</accession>
<dbReference type="SUPFAM" id="SSF49313">
    <property type="entry name" value="Cadherin-like"/>
    <property type="match status" value="1"/>
</dbReference>
<proteinExistence type="predicted"/>
<evidence type="ECO:0000313" key="1">
    <source>
        <dbReference type="EMBL" id="QGZ14232.1"/>
    </source>
</evidence>
<keyword evidence="2" id="KW-1185">Reference proteome</keyword>
<organism evidence="1 2">
    <name type="scientific">Rhizobium phage RL2RES</name>
    <dbReference type="NCBI Taxonomy" id="103371"/>
    <lineage>
        <taxon>Viruses</taxon>
        <taxon>Duplodnaviria</taxon>
        <taxon>Heunggongvirae</taxon>
        <taxon>Uroviricota</taxon>
        <taxon>Caudoviricetes</taxon>
        <taxon>Pootjesviridae</taxon>
        <taxon>Innesvirus</taxon>
        <taxon>Innesvirus RL2RES</taxon>
    </lineage>
</organism>